<comment type="caution">
    <text evidence="1">The sequence shown here is derived from an EMBL/GenBank/DDBJ whole genome shotgun (WGS) entry which is preliminary data.</text>
</comment>
<dbReference type="AlphaFoldDB" id="A0A1V9FLQ5"/>
<sequence length="167" mass="19334">MLTNELSTQNINNFRIWDGIWDDELPCRGIIKSHKQIISWAQQNGLKEICIAEDDIQFAAPGAFSYFIEHTPTAFDLYLGGILWGSIHNDQTVTDFAGTMLYIAKKQFYEIILNLPEDKDYDRRLAGLGKYYVCSPMVAFQHSGYSDNRKRHIDLTPYAKRMKWSTQ</sequence>
<evidence type="ECO:0000313" key="2">
    <source>
        <dbReference type="Proteomes" id="UP000192276"/>
    </source>
</evidence>
<evidence type="ECO:0000313" key="1">
    <source>
        <dbReference type="EMBL" id="OQP59282.1"/>
    </source>
</evidence>
<name>A0A1V9FLQ5_9BACT</name>
<evidence type="ECO:0008006" key="3">
    <source>
        <dbReference type="Google" id="ProtNLM"/>
    </source>
</evidence>
<gene>
    <name evidence="1" type="ORF">A4R26_20910</name>
</gene>
<keyword evidence="2" id="KW-1185">Reference proteome</keyword>
<accession>A0A1V9FLQ5</accession>
<protein>
    <recommendedName>
        <fullName evidence="3">Glycosyltransferase</fullName>
    </recommendedName>
</protein>
<proteinExistence type="predicted"/>
<dbReference type="Proteomes" id="UP000192276">
    <property type="component" value="Unassembled WGS sequence"/>
</dbReference>
<reference evidence="2" key="1">
    <citation type="submission" date="2016-04" db="EMBL/GenBank/DDBJ databases">
        <authorList>
            <person name="Chen L."/>
            <person name="Zhuang W."/>
            <person name="Wang G."/>
        </authorList>
    </citation>
    <scope>NUCLEOTIDE SEQUENCE [LARGE SCALE GENOMIC DNA]</scope>
    <source>
        <strain evidence="2">208</strain>
    </source>
</reference>
<dbReference type="EMBL" id="LWBP01000178">
    <property type="protein sequence ID" value="OQP59282.1"/>
    <property type="molecule type" value="Genomic_DNA"/>
</dbReference>
<organism evidence="1 2">
    <name type="scientific">Niastella populi</name>
    <dbReference type="NCBI Taxonomy" id="550983"/>
    <lineage>
        <taxon>Bacteria</taxon>
        <taxon>Pseudomonadati</taxon>
        <taxon>Bacteroidota</taxon>
        <taxon>Chitinophagia</taxon>
        <taxon>Chitinophagales</taxon>
        <taxon>Chitinophagaceae</taxon>
        <taxon>Niastella</taxon>
    </lineage>
</organism>